<evidence type="ECO:0000313" key="3">
    <source>
        <dbReference type="Proteomes" id="UP000784286"/>
    </source>
</evidence>
<accession>A0A948TLS0</accession>
<dbReference type="Proteomes" id="UP000784286">
    <property type="component" value="Unassembled WGS sequence"/>
</dbReference>
<dbReference type="Pfam" id="PF16118">
    <property type="entry name" value="DUF4834"/>
    <property type="match status" value="1"/>
</dbReference>
<feature type="transmembrane region" description="Helical" evidence="1">
    <location>
        <begin position="6"/>
        <end position="27"/>
    </location>
</feature>
<evidence type="ECO:0000313" key="2">
    <source>
        <dbReference type="EMBL" id="MBU3855743.1"/>
    </source>
</evidence>
<dbReference type="EMBL" id="JAHLFJ010000042">
    <property type="protein sequence ID" value="MBU3855743.1"/>
    <property type="molecule type" value="Genomic_DNA"/>
</dbReference>
<dbReference type="AlphaFoldDB" id="A0A948TLS0"/>
<sequence length="89" mass="10131">MLHLLGIIVFIFLFVLIIGAVILLRVVKGFFSIGKKMTGQDFSRERRSQTAGTADYSNAAQKQKTSKKKKKVFDDDEGEYVDFEEIKEP</sequence>
<name>A0A948TLS0_9BACT</name>
<gene>
    <name evidence="2" type="ORF">H9928_04145</name>
</gene>
<proteinExistence type="predicted"/>
<reference evidence="2" key="2">
    <citation type="submission" date="2021-04" db="EMBL/GenBank/DDBJ databases">
        <authorList>
            <person name="Gilroy R."/>
        </authorList>
    </citation>
    <scope>NUCLEOTIDE SEQUENCE</scope>
    <source>
        <strain evidence="2">8470</strain>
    </source>
</reference>
<comment type="caution">
    <text evidence="2">The sequence shown here is derived from an EMBL/GenBank/DDBJ whole genome shotgun (WGS) entry which is preliminary data.</text>
</comment>
<keyword evidence="1" id="KW-0472">Membrane</keyword>
<evidence type="ECO:0000256" key="1">
    <source>
        <dbReference type="SAM" id="Phobius"/>
    </source>
</evidence>
<dbReference type="InterPro" id="IPR032272">
    <property type="entry name" value="DUF4834"/>
</dbReference>
<keyword evidence="1" id="KW-1133">Transmembrane helix</keyword>
<organism evidence="2 3">
    <name type="scientific">Candidatus Phocaeicola excrementipullorum</name>
    <dbReference type="NCBI Taxonomy" id="2838731"/>
    <lineage>
        <taxon>Bacteria</taxon>
        <taxon>Pseudomonadati</taxon>
        <taxon>Bacteroidota</taxon>
        <taxon>Bacteroidia</taxon>
        <taxon>Bacteroidales</taxon>
        <taxon>Bacteroidaceae</taxon>
        <taxon>Phocaeicola</taxon>
    </lineage>
</organism>
<reference evidence="2" key="1">
    <citation type="journal article" date="2021" name="PeerJ">
        <title>Extensive microbial diversity within the chicken gut microbiome revealed by metagenomics and culture.</title>
        <authorList>
            <person name="Gilroy R."/>
            <person name="Ravi A."/>
            <person name="Getino M."/>
            <person name="Pursley I."/>
            <person name="Horton D.L."/>
            <person name="Alikhan N.F."/>
            <person name="Baker D."/>
            <person name="Gharbi K."/>
            <person name="Hall N."/>
            <person name="Watson M."/>
            <person name="Adriaenssens E.M."/>
            <person name="Foster-Nyarko E."/>
            <person name="Jarju S."/>
            <person name="Secka A."/>
            <person name="Antonio M."/>
            <person name="Oren A."/>
            <person name="Chaudhuri R.R."/>
            <person name="La Ragione R."/>
            <person name="Hildebrand F."/>
            <person name="Pallen M.J."/>
        </authorList>
    </citation>
    <scope>NUCLEOTIDE SEQUENCE</scope>
    <source>
        <strain evidence="2">8470</strain>
    </source>
</reference>
<keyword evidence="1" id="KW-0812">Transmembrane</keyword>
<protein>
    <submittedName>
        <fullName evidence="2">DUF4834 family protein</fullName>
    </submittedName>
</protein>